<dbReference type="Proteomes" id="UP000323608">
    <property type="component" value="Unassembled WGS sequence"/>
</dbReference>
<dbReference type="OrthoDB" id="7502553at2"/>
<sequence>MKTHLSWICHGATQANRAGCFPDDEPLEVKAAQQAQSLSLGLGAIDRVWTSPALRARQTASVLGLDAIPDVALRECDYGDWRGQSLAELHEKDAESLTLWMADTSVAPHGGESLVAVMRRVGEWMGNHIDDAGHTVVVTHASVIRAAVQHVLQAPAAAFWAVDVEPFGIVEMTSDGRRWQLRFPKMAA</sequence>
<protein>
    <submittedName>
        <fullName evidence="1">Histidine phosphatase family protein</fullName>
    </submittedName>
</protein>
<dbReference type="AlphaFoldDB" id="A0A5B0WF81"/>
<dbReference type="PANTHER" id="PTHR48100">
    <property type="entry name" value="BROAD-SPECIFICITY PHOSPHATASE YOR283W-RELATED"/>
    <property type="match status" value="1"/>
</dbReference>
<dbReference type="InterPro" id="IPR050275">
    <property type="entry name" value="PGM_Phosphatase"/>
</dbReference>
<proteinExistence type="predicted"/>
<dbReference type="PANTHER" id="PTHR48100:SF10">
    <property type="entry name" value="2-CARBOXY-D-ARABINITOL-1-PHOSPHATASE-RELATED"/>
    <property type="match status" value="1"/>
</dbReference>
<evidence type="ECO:0000313" key="2">
    <source>
        <dbReference type="Proteomes" id="UP000323608"/>
    </source>
</evidence>
<dbReference type="CDD" id="cd07067">
    <property type="entry name" value="HP_PGM_like"/>
    <property type="match status" value="1"/>
</dbReference>
<name>A0A5B0WF81_RHITR</name>
<dbReference type="SUPFAM" id="SSF53254">
    <property type="entry name" value="Phosphoglycerate mutase-like"/>
    <property type="match status" value="1"/>
</dbReference>
<dbReference type="InterPro" id="IPR013078">
    <property type="entry name" value="His_Pase_superF_clade-1"/>
</dbReference>
<dbReference type="GO" id="GO:0016791">
    <property type="term" value="F:phosphatase activity"/>
    <property type="evidence" value="ECO:0007669"/>
    <property type="project" value="TreeGrafter"/>
</dbReference>
<dbReference type="Gene3D" id="3.40.50.1240">
    <property type="entry name" value="Phosphoglycerate mutase-like"/>
    <property type="match status" value="1"/>
</dbReference>
<reference evidence="1 2" key="1">
    <citation type="submission" date="2019-07" db="EMBL/GenBank/DDBJ databases">
        <title>The Draft Genome Sequence of Rhizobium tropici SARCC-755 Associated with Superior Nodulation on Pigeonpea (Cajanus cajan (L.) Millsp.).</title>
        <authorList>
            <person name="Bopape F.L."/>
            <person name="Hassen A.I."/>
            <person name="Swanevelder Z.H."/>
            <person name="Gwata E.T."/>
        </authorList>
    </citation>
    <scope>NUCLEOTIDE SEQUENCE [LARGE SCALE GENOMIC DNA]</scope>
    <source>
        <strain evidence="1 2">SARCC-755</strain>
    </source>
</reference>
<dbReference type="RefSeq" id="WP_149632619.1">
    <property type="nucleotide sequence ID" value="NZ_VNIP01000001.1"/>
</dbReference>
<evidence type="ECO:0000313" key="1">
    <source>
        <dbReference type="EMBL" id="KAA1185452.1"/>
    </source>
</evidence>
<dbReference type="SMART" id="SM00855">
    <property type="entry name" value="PGAM"/>
    <property type="match status" value="1"/>
</dbReference>
<dbReference type="Pfam" id="PF00300">
    <property type="entry name" value="His_Phos_1"/>
    <property type="match status" value="1"/>
</dbReference>
<comment type="caution">
    <text evidence="1">The sequence shown here is derived from an EMBL/GenBank/DDBJ whole genome shotgun (WGS) entry which is preliminary data.</text>
</comment>
<dbReference type="EMBL" id="VNIP01000001">
    <property type="protein sequence ID" value="KAA1185452.1"/>
    <property type="molecule type" value="Genomic_DNA"/>
</dbReference>
<gene>
    <name evidence="1" type="ORF">FP026_00075</name>
</gene>
<accession>A0A5B0WF81</accession>
<dbReference type="InterPro" id="IPR029033">
    <property type="entry name" value="His_PPase_superfam"/>
</dbReference>
<organism evidence="1 2">
    <name type="scientific">Rhizobium tropici</name>
    <dbReference type="NCBI Taxonomy" id="398"/>
    <lineage>
        <taxon>Bacteria</taxon>
        <taxon>Pseudomonadati</taxon>
        <taxon>Pseudomonadota</taxon>
        <taxon>Alphaproteobacteria</taxon>
        <taxon>Hyphomicrobiales</taxon>
        <taxon>Rhizobiaceae</taxon>
        <taxon>Rhizobium/Agrobacterium group</taxon>
        <taxon>Rhizobium</taxon>
    </lineage>
</organism>